<feature type="region of interest" description="Disordered" evidence="1">
    <location>
        <begin position="1"/>
        <end position="69"/>
    </location>
</feature>
<evidence type="ECO:0000313" key="4">
    <source>
        <dbReference type="Proteomes" id="UP000015104"/>
    </source>
</evidence>
<dbReference type="Proteomes" id="UP000015104">
    <property type="component" value="Unassembled WGS sequence"/>
</dbReference>
<protein>
    <submittedName>
        <fullName evidence="3">Uncharacterized protein</fullName>
    </submittedName>
</protein>
<evidence type="ECO:0000313" key="3">
    <source>
        <dbReference type="EnsemblMetazoa" id="tetur17g01390.1"/>
    </source>
</evidence>
<sequence>MFRSTSTSKESTSTSIPTTPTTTTTTDLTSSSTASQTSRSTSRSTSKPTRTSSTAQSQTQQQTTVRVSVRLHRRSNTWNFSSSSAQANQPPISLKFVIQLVGGVLFSITLLCMCCCLNFRDKRIPGYPGSGASIRGYRSDTIKRAQPA</sequence>
<reference evidence="4" key="1">
    <citation type="submission" date="2011-08" db="EMBL/GenBank/DDBJ databases">
        <authorList>
            <person name="Rombauts S."/>
        </authorList>
    </citation>
    <scope>NUCLEOTIDE SEQUENCE</scope>
    <source>
        <strain evidence="4">London</strain>
    </source>
</reference>
<organism evidence="3 4">
    <name type="scientific">Tetranychus urticae</name>
    <name type="common">Two-spotted spider mite</name>
    <dbReference type="NCBI Taxonomy" id="32264"/>
    <lineage>
        <taxon>Eukaryota</taxon>
        <taxon>Metazoa</taxon>
        <taxon>Ecdysozoa</taxon>
        <taxon>Arthropoda</taxon>
        <taxon>Chelicerata</taxon>
        <taxon>Arachnida</taxon>
        <taxon>Acari</taxon>
        <taxon>Acariformes</taxon>
        <taxon>Trombidiformes</taxon>
        <taxon>Prostigmata</taxon>
        <taxon>Eleutherengona</taxon>
        <taxon>Raphignathae</taxon>
        <taxon>Tetranychoidea</taxon>
        <taxon>Tetranychidae</taxon>
        <taxon>Tetranychus</taxon>
    </lineage>
</organism>
<feature type="compositionally biased region" description="Low complexity" evidence="1">
    <location>
        <begin position="1"/>
        <end position="68"/>
    </location>
</feature>
<name>T1KPQ8_TETUR</name>
<evidence type="ECO:0000256" key="1">
    <source>
        <dbReference type="SAM" id="MobiDB-lite"/>
    </source>
</evidence>
<keyword evidence="2" id="KW-0472">Membrane</keyword>
<keyword evidence="2" id="KW-0812">Transmembrane</keyword>
<reference evidence="3" key="2">
    <citation type="submission" date="2015-06" db="UniProtKB">
        <authorList>
            <consortium name="EnsemblMetazoa"/>
        </authorList>
    </citation>
    <scope>IDENTIFICATION</scope>
</reference>
<keyword evidence="2" id="KW-1133">Transmembrane helix</keyword>
<dbReference type="HOGENOM" id="CLU_1761118_0_0_1"/>
<dbReference type="EnsemblMetazoa" id="tetur17g01390.1">
    <property type="protein sequence ID" value="tetur17g01390.1"/>
    <property type="gene ID" value="tetur17g01390"/>
</dbReference>
<proteinExistence type="predicted"/>
<dbReference type="EMBL" id="CAEY01000336">
    <property type="status" value="NOT_ANNOTATED_CDS"/>
    <property type="molecule type" value="Genomic_DNA"/>
</dbReference>
<feature type="transmembrane region" description="Helical" evidence="2">
    <location>
        <begin position="96"/>
        <end position="119"/>
    </location>
</feature>
<dbReference type="AlphaFoldDB" id="T1KPQ8"/>
<accession>T1KPQ8</accession>
<keyword evidence="4" id="KW-1185">Reference proteome</keyword>
<evidence type="ECO:0000256" key="2">
    <source>
        <dbReference type="SAM" id="Phobius"/>
    </source>
</evidence>